<evidence type="ECO:0000256" key="4">
    <source>
        <dbReference type="ARBA" id="ARBA00022475"/>
    </source>
</evidence>
<dbReference type="GO" id="GO:0045121">
    <property type="term" value="C:membrane raft"/>
    <property type="evidence" value="ECO:0007669"/>
    <property type="project" value="UniProtKB-SubCell"/>
</dbReference>
<evidence type="ECO:0000256" key="16">
    <source>
        <dbReference type="ARBA" id="ARBA00032338"/>
    </source>
</evidence>
<name>A0A8C6J3K7_MELUD</name>
<reference evidence="19" key="1">
    <citation type="submission" date="2020-03" db="EMBL/GenBank/DDBJ databases">
        <title>Melopsittacus undulatus (budgerigar) genome, bMelUnd1, maternal haplotype with Z.</title>
        <authorList>
            <person name="Gedman G."/>
            <person name="Mountcastle J."/>
            <person name="Haase B."/>
            <person name="Formenti G."/>
            <person name="Wright T."/>
            <person name="Apodaca J."/>
            <person name="Pelan S."/>
            <person name="Chow W."/>
            <person name="Rhie A."/>
            <person name="Howe K."/>
            <person name="Fedrigo O."/>
            <person name="Jarvis E.D."/>
        </authorList>
    </citation>
    <scope>NUCLEOTIDE SEQUENCE [LARGE SCALE GENOMIC DNA]</scope>
</reference>
<dbReference type="GO" id="GO:0032872">
    <property type="term" value="P:regulation of stress-activated MAPK cascade"/>
    <property type="evidence" value="ECO:0007669"/>
    <property type="project" value="TreeGrafter"/>
</dbReference>
<evidence type="ECO:0000256" key="12">
    <source>
        <dbReference type="ARBA" id="ARBA00023170"/>
    </source>
</evidence>
<evidence type="ECO:0000256" key="8">
    <source>
        <dbReference type="ARBA" id="ARBA00022860"/>
    </source>
</evidence>
<feature type="repeat" description="TNFR-Cys" evidence="18">
    <location>
        <begin position="89"/>
        <end position="132"/>
    </location>
</feature>
<dbReference type="FunFam" id="2.10.50.10:FF:000004">
    <property type="entry name" value="Tumor necrosis factor receptor superfamily member 6"/>
    <property type="match status" value="1"/>
</dbReference>
<dbReference type="Pfam" id="PF00020">
    <property type="entry name" value="TNFR_c6"/>
    <property type="match status" value="2"/>
</dbReference>
<dbReference type="Ensembl" id="ENSMUNT00000008955.2">
    <property type="protein sequence ID" value="ENSMUNP00000007746.2"/>
    <property type="gene ID" value="ENSMUNG00000006187.2"/>
</dbReference>
<dbReference type="GO" id="GO:0005516">
    <property type="term" value="F:calmodulin binding"/>
    <property type="evidence" value="ECO:0007669"/>
    <property type="project" value="UniProtKB-KW"/>
</dbReference>
<dbReference type="PROSITE" id="PS50017">
    <property type="entry name" value="DEATH_DOMAIN"/>
    <property type="match status" value="1"/>
</dbReference>
<dbReference type="GO" id="GO:0097192">
    <property type="term" value="P:extrinsic apoptotic signaling pathway in absence of ligand"/>
    <property type="evidence" value="ECO:0007669"/>
    <property type="project" value="TreeGrafter"/>
</dbReference>
<keyword evidence="11" id="KW-1015">Disulfide bond</keyword>
<dbReference type="GO" id="GO:0005031">
    <property type="term" value="F:tumor necrosis factor receptor activity"/>
    <property type="evidence" value="ECO:0007669"/>
    <property type="project" value="TreeGrafter"/>
</dbReference>
<dbReference type="GO" id="GO:0009897">
    <property type="term" value="C:external side of plasma membrane"/>
    <property type="evidence" value="ECO:0007669"/>
    <property type="project" value="TreeGrafter"/>
</dbReference>
<reference evidence="19" key="2">
    <citation type="submission" date="2025-08" db="UniProtKB">
        <authorList>
            <consortium name="Ensembl"/>
        </authorList>
    </citation>
    <scope>IDENTIFICATION</scope>
</reference>
<dbReference type="SMART" id="SM00208">
    <property type="entry name" value="TNFR"/>
    <property type="match status" value="2"/>
</dbReference>
<reference evidence="19" key="3">
    <citation type="submission" date="2025-09" db="UniProtKB">
        <authorList>
            <consortium name="Ensembl"/>
        </authorList>
    </citation>
    <scope>IDENTIFICATION</scope>
</reference>
<keyword evidence="12" id="KW-0675">Receptor</keyword>
<dbReference type="InterPro" id="IPR000488">
    <property type="entry name" value="Death_dom"/>
</dbReference>
<keyword evidence="6" id="KW-0732">Signal</keyword>
<dbReference type="GO" id="GO:0097527">
    <property type="term" value="P:necroptotic signaling pathway"/>
    <property type="evidence" value="ECO:0007669"/>
    <property type="project" value="TreeGrafter"/>
</dbReference>
<dbReference type="PRINTS" id="PR01680">
    <property type="entry name" value="TNFACTORR6"/>
</dbReference>
<dbReference type="SUPFAM" id="SSF47986">
    <property type="entry name" value="DEATH domain"/>
    <property type="match status" value="1"/>
</dbReference>
<keyword evidence="5" id="KW-0053">Apoptosis</keyword>
<evidence type="ECO:0000256" key="11">
    <source>
        <dbReference type="ARBA" id="ARBA00023157"/>
    </source>
</evidence>
<keyword evidence="9" id="KW-0472">Membrane</keyword>
<dbReference type="SMART" id="SM00005">
    <property type="entry name" value="DEATH"/>
    <property type="match status" value="1"/>
</dbReference>
<dbReference type="InterPro" id="IPR001368">
    <property type="entry name" value="TNFR/NGFR_Cys_rich_reg"/>
</dbReference>
<keyword evidence="8" id="KW-0112">Calmodulin-binding</keyword>
<accession>A0A8C6J3K7</accession>
<comment type="caution">
    <text evidence="18">Lacks conserved residue(s) required for the propagation of feature annotation.</text>
</comment>
<dbReference type="AlphaFoldDB" id="A0A8C6J3K7"/>
<dbReference type="Gene3D" id="2.10.50.10">
    <property type="entry name" value="Tumor Necrosis Factor Receptor, subunit A, domain 2"/>
    <property type="match status" value="2"/>
</dbReference>
<protein>
    <recommendedName>
        <fullName evidence="3">Tumor necrosis factor receptor superfamily member 6</fullName>
    </recommendedName>
    <alternativeName>
        <fullName evidence="16">Apo-1 antigen</fullName>
    </alternativeName>
    <alternativeName>
        <fullName evidence="17">Apoptosis-mediating surface antigen FAS</fullName>
    </alternativeName>
    <alternativeName>
        <fullName evidence="15">FASLG receptor</fullName>
    </alternativeName>
</protein>
<accession>A0A8V5G661</accession>
<dbReference type="InterPro" id="IPR033999">
    <property type="entry name" value="TNFRSF6_N"/>
</dbReference>
<dbReference type="Gene3D" id="1.10.533.10">
    <property type="entry name" value="Death Domain, Fas"/>
    <property type="match status" value="1"/>
</dbReference>
<dbReference type="GO" id="GO:0006924">
    <property type="term" value="P:activation-induced cell death of T cells"/>
    <property type="evidence" value="ECO:0007669"/>
    <property type="project" value="TreeGrafter"/>
</dbReference>
<dbReference type="GO" id="GO:0043066">
    <property type="term" value="P:negative regulation of apoptotic process"/>
    <property type="evidence" value="ECO:0007669"/>
    <property type="project" value="TreeGrafter"/>
</dbReference>
<keyword evidence="14" id="KW-0449">Lipoprotein</keyword>
<comment type="subcellular location">
    <subcellularLocation>
        <location evidence="1">Cell membrane</location>
        <topology evidence="1">Single-pass type I membrane protein</topology>
    </subcellularLocation>
    <subcellularLocation>
        <location evidence="2">Membrane raft</location>
    </subcellularLocation>
</comment>
<evidence type="ECO:0000256" key="1">
    <source>
        <dbReference type="ARBA" id="ARBA00004251"/>
    </source>
</evidence>
<evidence type="ECO:0000256" key="10">
    <source>
        <dbReference type="ARBA" id="ARBA00023139"/>
    </source>
</evidence>
<dbReference type="GO" id="GO:0006955">
    <property type="term" value="P:immune response"/>
    <property type="evidence" value="ECO:0007669"/>
    <property type="project" value="InterPro"/>
</dbReference>
<evidence type="ECO:0000256" key="13">
    <source>
        <dbReference type="ARBA" id="ARBA00023180"/>
    </source>
</evidence>
<evidence type="ECO:0000256" key="9">
    <source>
        <dbReference type="ARBA" id="ARBA00023136"/>
    </source>
</evidence>
<dbReference type="SUPFAM" id="SSF57586">
    <property type="entry name" value="TNF receptor-like"/>
    <property type="match status" value="2"/>
</dbReference>
<keyword evidence="10" id="KW-0564">Palmitate</keyword>
<dbReference type="Proteomes" id="UP000694405">
    <property type="component" value="Chromosome 4"/>
</dbReference>
<dbReference type="Pfam" id="PF00531">
    <property type="entry name" value="Death"/>
    <property type="match status" value="1"/>
</dbReference>
<evidence type="ECO:0000313" key="20">
    <source>
        <dbReference type="Proteomes" id="UP000694405"/>
    </source>
</evidence>
<evidence type="ECO:0000256" key="7">
    <source>
        <dbReference type="ARBA" id="ARBA00022737"/>
    </source>
</evidence>
<evidence type="ECO:0000256" key="14">
    <source>
        <dbReference type="ARBA" id="ARBA00023288"/>
    </source>
</evidence>
<dbReference type="PANTHER" id="PTHR46874">
    <property type="entry name" value="TUMOR NECROSIS FACTOR RECEPTOR SUPERFAMILY MEMBER 6"/>
    <property type="match status" value="1"/>
</dbReference>
<evidence type="ECO:0000256" key="2">
    <source>
        <dbReference type="ARBA" id="ARBA00004285"/>
    </source>
</evidence>
<dbReference type="PANTHER" id="PTHR46874:SF1">
    <property type="entry name" value="TUMOR NECROSIS FACTOR RECEPTOR SUPERFAMILY MEMBER 6"/>
    <property type="match status" value="1"/>
</dbReference>
<keyword evidence="20" id="KW-1185">Reference proteome</keyword>
<sequence length="324" mass="36818">MAGGSSMAQGLLPLLLVVALIIETQCKNQTEATMRITYNQLIKKKIIAKREINCNWDEYIVGVQCCKKCERGFVKNVSCPTDTSKHCVPCENGKEYIDHVNDLAKCLRCASCDSIFGLEVEKNCTQAENTKCTCAKNHFCSSEPCRHCDPCTICESGVIEKQCTSTSDTVCGMKAQTGAPWWAIVLGVLLLLLAAGGIMYCIRRKWFNKRKRLHEFPQPYISDEIALLRRDVDLSIYVVHIVEEMTYDEALKFVRCHKVPQTKIDEIIRDNIDTSERKIQLFQVWLQRHGMNGAYETLIRSLRNLKMRAVADRIERKLQAAVSN</sequence>
<dbReference type="GO" id="GO:0031265">
    <property type="term" value="C:CD95 death-inducing signaling complex"/>
    <property type="evidence" value="ECO:0007669"/>
    <property type="project" value="TreeGrafter"/>
</dbReference>
<evidence type="ECO:0000256" key="6">
    <source>
        <dbReference type="ARBA" id="ARBA00022729"/>
    </source>
</evidence>
<evidence type="ECO:0000256" key="18">
    <source>
        <dbReference type="PROSITE-ProRule" id="PRU00206"/>
    </source>
</evidence>
<keyword evidence="7" id="KW-0677">Repeat</keyword>
<keyword evidence="4" id="KW-1003">Cell membrane</keyword>
<dbReference type="PROSITE" id="PS50050">
    <property type="entry name" value="TNFR_NGFR_2"/>
    <property type="match status" value="2"/>
</dbReference>
<organism evidence="19 20">
    <name type="scientific">Melopsittacus undulatus</name>
    <name type="common">Budgerigar</name>
    <name type="synonym">Psittacus undulatus</name>
    <dbReference type="NCBI Taxonomy" id="13146"/>
    <lineage>
        <taxon>Eukaryota</taxon>
        <taxon>Metazoa</taxon>
        <taxon>Chordata</taxon>
        <taxon>Craniata</taxon>
        <taxon>Vertebrata</taxon>
        <taxon>Euteleostomi</taxon>
        <taxon>Archelosauria</taxon>
        <taxon>Archosauria</taxon>
        <taxon>Dinosauria</taxon>
        <taxon>Saurischia</taxon>
        <taxon>Theropoda</taxon>
        <taxon>Coelurosauria</taxon>
        <taxon>Aves</taxon>
        <taxon>Neognathae</taxon>
        <taxon>Neoaves</taxon>
        <taxon>Telluraves</taxon>
        <taxon>Australaves</taxon>
        <taxon>Psittaciformes</taxon>
        <taxon>Psittaculidae</taxon>
        <taxon>Melopsittacus</taxon>
    </lineage>
</organism>
<dbReference type="InterPro" id="IPR011029">
    <property type="entry name" value="DEATH-like_dom_sf"/>
</dbReference>
<evidence type="ECO:0000313" key="19">
    <source>
        <dbReference type="Ensembl" id="ENSMUNP00000007746.2"/>
    </source>
</evidence>
<evidence type="ECO:0000256" key="3">
    <source>
        <dbReference type="ARBA" id="ARBA00015761"/>
    </source>
</evidence>
<evidence type="ECO:0000256" key="5">
    <source>
        <dbReference type="ARBA" id="ARBA00022703"/>
    </source>
</evidence>
<evidence type="ECO:0000256" key="17">
    <source>
        <dbReference type="ARBA" id="ARBA00032502"/>
    </source>
</evidence>
<gene>
    <name evidence="19" type="primary">LOC101871160</name>
</gene>
<feature type="repeat" description="TNFR-Cys" evidence="18">
    <location>
        <begin position="133"/>
        <end position="171"/>
    </location>
</feature>
<dbReference type="GO" id="GO:0097049">
    <property type="term" value="P:motor neuron apoptotic process"/>
    <property type="evidence" value="ECO:0007669"/>
    <property type="project" value="TreeGrafter"/>
</dbReference>
<evidence type="ECO:0000256" key="15">
    <source>
        <dbReference type="ARBA" id="ARBA00030181"/>
    </source>
</evidence>
<dbReference type="CDD" id="cd10579">
    <property type="entry name" value="TNFRSF6"/>
    <property type="match status" value="1"/>
</dbReference>
<keyword evidence="13" id="KW-0325">Glycoprotein</keyword>
<dbReference type="InterPro" id="IPR008063">
    <property type="entry name" value="Fas_rcpt"/>
</dbReference>
<proteinExistence type="predicted"/>